<feature type="region of interest" description="Disordered" evidence="1">
    <location>
        <begin position="456"/>
        <end position="478"/>
    </location>
</feature>
<evidence type="ECO:0000313" key="2">
    <source>
        <dbReference type="EMBL" id="KAL3825099.1"/>
    </source>
</evidence>
<feature type="compositionally biased region" description="Polar residues" evidence="1">
    <location>
        <begin position="165"/>
        <end position="174"/>
    </location>
</feature>
<gene>
    <name evidence="2" type="ORF">ACJIZ3_021128</name>
</gene>
<feature type="region of interest" description="Disordered" evidence="1">
    <location>
        <begin position="280"/>
        <end position="360"/>
    </location>
</feature>
<dbReference type="PANTHER" id="PTHR33416:SF18">
    <property type="entry name" value="NUCLEOPORIN-LIKE PROTEIN"/>
    <property type="match status" value="1"/>
</dbReference>
<dbReference type="AlphaFoldDB" id="A0ABD3SKL0"/>
<dbReference type="PANTHER" id="PTHR33416">
    <property type="entry name" value="NUCLEAR PORE COMPLEX PROTEIN NUP1"/>
    <property type="match status" value="1"/>
</dbReference>
<feature type="compositionally biased region" description="Polar residues" evidence="1">
    <location>
        <begin position="291"/>
        <end position="304"/>
    </location>
</feature>
<dbReference type="Proteomes" id="UP001634393">
    <property type="component" value="Unassembled WGS sequence"/>
</dbReference>
<feature type="compositionally biased region" description="Basic and acidic residues" evidence="1">
    <location>
        <begin position="66"/>
        <end position="77"/>
    </location>
</feature>
<feature type="compositionally biased region" description="Polar residues" evidence="1">
    <location>
        <begin position="490"/>
        <end position="507"/>
    </location>
</feature>
<sequence length="649" mass="69944">MSRFVGETGPSEVKGIRSDSEFSRIEKLIKENTFSREEISNLLEILNSRAEIEPDKNKPIPGAGADGEHLPLIHDFPRTPTADRTMVGTSLEKREVPRGVGPSPIDIARAFMAGRTSEQSQDLNNFTSNSERLQMSNEFARKPLVQSPSPKPSICWPGAMVQDSHGYTSPQSQRGRYGVRDFPRTPYSRTSLSKSTTRLQDDTRLTNTSTPFQQSQTSIFGQVSSRAEAVDGYGSVGPIRRIRSRFASEVRPRGSIFLNSPKDVPSKMAKPNIFGGFLHSTEKNLEPGETSGASKNWSVDNVSGSPVGGSRDPNSTASQAVKKILEHLDRNKPTPKEKEAELKLGTSWRNPSASGAGDTVREENINAQLLSSRKSTGVGSLNYPADITKSSGTPNRSVKFHDGRVNDADTDNAKASSSMFANSSRIPGATIVQPFGLRGNPDPVVDNDNAKASSSMFANSSRIPGGTVQPFGLKGNSEPVVKNLHENSLRGTNHGQKVTSFGFQPSNGHDFKSLATPTGSDPSKNSPRTKPSLPSISINKQYPRPVSSDNGPGFTFPFSSSSGVLSELPTPSIMPSSSTSIQSQPQSMAAVPSYTFGANNSTPRLVFSFPSTSNSSTTPETSDLKFTFGSDDKTNRLSFSTFGKDSVCY</sequence>
<feature type="region of interest" description="Disordered" evidence="1">
    <location>
        <begin position="383"/>
        <end position="421"/>
    </location>
</feature>
<protein>
    <submittedName>
        <fullName evidence="2">Uncharacterized protein</fullName>
    </submittedName>
</protein>
<evidence type="ECO:0000256" key="1">
    <source>
        <dbReference type="SAM" id="MobiDB-lite"/>
    </source>
</evidence>
<comment type="caution">
    <text evidence="2">The sequence shown here is derived from an EMBL/GenBank/DDBJ whole genome shotgun (WGS) entry which is preliminary data.</text>
</comment>
<feature type="compositionally biased region" description="Low complexity" evidence="1">
    <location>
        <begin position="188"/>
        <end position="198"/>
    </location>
</feature>
<accession>A0ABD3SKL0</accession>
<feature type="compositionally biased region" description="Polar residues" evidence="1">
    <location>
        <begin position="515"/>
        <end position="540"/>
    </location>
</feature>
<evidence type="ECO:0000313" key="3">
    <source>
        <dbReference type="Proteomes" id="UP001634393"/>
    </source>
</evidence>
<reference evidence="2 3" key="1">
    <citation type="submission" date="2024-12" db="EMBL/GenBank/DDBJ databases">
        <title>The unique morphological basis and parallel evolutionary history of personate flowers in Penstemon.</title>
        <authorList>
            <person name="Depatie T.H."/>
            <person name="Wessinger C.A."/>
        </authorList>
    </citation>
    <scope>NUCLEOTIDE SEQUENCE [LARGE SCALE GENOMIC DNA]</scope>
    <source>
        <strain evidence="2">WTNN_2</strain>
        <tissue evidence="2">Leaf</tissue>
    </source>
</reference>
<proteinExistence type="predicted"/>
<keyword evidence="3" id="KW-1185">Reference proteome</keyword>
<dbReference type="EMBL" id="JBJXBP010000006">
    <property type="protein sequence ID" value="KAL3825099.1"/>
    <property type="molecule type" value="Genomic_DNA"/>
</dbReference>
<feature type="region of interest" description="Disordered" evidence="1">
    <location>
        <begin position="1"/>
        <end position="20"/>
    </location>
</feature>
<feature type="region of interest" description="Disordered" evidence="1">
    <location>
        <begin position="490"/>
        <end position="554"/>
    </location>
</feature>
<feature type="region of interest" description="Disordered" evidence="1">
    <location>
        <begin position="165"/>
        <end position="199"/>
    </location>
</feature>
<feature type="region of interest" description="Disordered" evidence="1">
    <location>
        <begin position="53"/>
        <end position="105"/>
    </location>
</feature>
<feature type="compositionally biased region" description="Basic and acidic residues" evidence="1">
    <location>
        <begin position="323"/>
        <end position="342"/>
    </location>
</feature>
<organism evidence="2 3">
    <name type="scientific">Penstemon smallii</name>
    <dbReference type="NCBI Taxonomy" id="265156"/>
    <lineage>
        <taxon>Eukaryota</taxon>
        <taxon>Viridiplantae</taxon>
        <taxon>Streptophyta</taxon>
        <taxon>Embryophyta</taxon>
        <taxon>Tracheophyta</taxon>
        <taxon>Spermatophyta</taxon>
        <taxon>Magnoliopsida</taxon>
        <taxon>eudicotyledons</taxon>
        <taxon>Gunneridae</taxon>
        <taxon>Pentapetalae</taxon>
        <taxon>asterids</taxon>
        <taxon>lamiids</taxon>
        <taxon>Lamiales</taxon>
        <taxon>Plantaginaceae</taxon>
        <taxon>Cheloneae</taxon>
        <taxon>Penstemon</taxon>
    </lineage>
</organism>
<name>A0ABD3SKL0_9LAMI</name>